<name>A0AAD9KJD1_RIDPI</name>
<comment type="caution">
    <text evidence="2">The sequence shown here is derived from an EMBL/GenBank/DDBJ whole genome shotgun (WGS) entry which is preliminary data.</text>
</comment>
<feature type="compositionally biased region" description="Polar residues" evidence="1">
    <location>
        <begin position="286"/>
        <end position="304"/>
    </location>
</feature>
<sequence length="420" mass="46547">MLTPEQLKDMGLKLKHKRRRHTPYTQSKHHVTLEAPQSTSMVTLADTSHDQQSRHSVNYGDTELKGAGDRNPYVIKIFGRKSDGKFAPKRKTDESRSNRKKQKKFQTMLDRKNLSVGLSSKFCSDLETSHKFRIIDNQLIASESDPDSWVTVAHQRRESDASELPESLRRLETVTLTHPMVLAAVATVQQPPRVPCKKPGCRYSCVCHLCDVMSADDGDAIDFDPVTIKTCDKEYCRLGCICDTADSTSGGSMGNQGCSLLDTSIDSSFDNTCSFIDDDADAISSHNTSSDTVDTKNRNSTGSMAQKRHGSGGRDRGGKIQKRSSTGDIPIIPREGFSQELAALLLPEAATGSVTTATATKTEVAAVPTVRKSSRLKDKCGIGIVDRLRSLIYFDTAFWLQDDKPRKQKVYTFYLRVELK</sequence>
<evidence type="ECO:0000313" key="3">
    <source>
        <dbReference type="Proteomes" id="UP001209878"/>
    </source>
</evidence>
<evidence type="ECO:0000313" key="2">
    <source>
        <dbReference type="EMBL" id="KAK2171628.1"/>
    </source>
</evidence>
<gene>
    <name evidence="2" type="ORF">NP493_1046g00030</name>
</gene>
<evidence type="ECO:0000256" key="1">
    <source>
        <dbReference type="SAM" id="MobiDB-lite"/>
    </source>
</evidence>
<dbReference type="EMBL" id="JAODUO010001045">
    <property type="protein sequence ID" value="KAK2171628.1"/>
    <property type="molecule type" value="Genomic_DNA"/>
</dbReference>
<feature type="compositionally biased region" description="Basic and acidic residues" evidence="1">
    <location>
        <begin position="84"/>
        <end position="97"/>
    </location>
</feature>
<keyword evidence="3" id="KW-1185">Reference proteome</keyword>
<accession>A0AAD9KJD1</accession>
<reference evidence="2" key="1">
    <citation type="journal article" date="2023" name="Mol. Biol. Evol.">
        <title>Third-Generation Sequencing Reveals the Adaptive Role of the Epigenome in Three Deep-Sea Polychaetes.</title>
        <authorList>
            <person name="Perez M."/>
            <person name="Aroh O."/>
            <person name="Sun Y."/>
            <person name="Lan Y."/>
            <person name="Juniper S.K."/>
            <person name="Young C.R."/>
            <person name="Angers B."/>
            <person name="Qian P.Y."/>
        </authorList>
    </citation>
    <scope>NUCLEOTIDE SEQUENCE</scope>
    <source>
        <strain evidence="2">R07B-5</strain>
    </source>
</reference>
<organism evidence="2 3">
    <name type="scientific">Ridgeia piscesae</name>
    <name type="common">Tubeworm</name>
    <dbReference type="NCBI Taxonomy" id="27915"/>
    <lineage>
        <taxon>Eukaryota</taxon>
        <taxon>Metazoa</taxon>
        <taxon>Spiralia</taxon>
        <taxon>Lophotrochozoa</taxon>
        <taxon>Annelida</taxon>
        <taxon>Polychaeta</taxon>
        <taxon>Sedentaria</taxon>
        <taxon>Canalipalpata</taxon>
        <taxon>Sabellida</taxon>
        <taxon>Siboglinidae</taxon>
        <taxon>Ridgeia</taxon>
    </lineage>
</organism>
<feature type="region of interest" description="Disordered" evidence="1">
    <location>
        <begin position="1"/>
        <end position="29"/>
    </location>
</feature>
<feature type="region of interest" description="Disordered" evidence="1">
    <location>
        <begin position="284"/>
        <end position="332"/>
    </location>
</feature>
<feature type="compositionally biased region" description="Basic residues" evidence="1">
    <location>
        <begin position="13"/>
        <end position="29"/>
    </location>
</feature>
<proteinExistence type="predicted"/>
<dbReference type="Proteomes" id="UP001209878">
    <property type="component" value="Unassembled WGS sequence"/>
</dbReference>
<protein>
    <submittedName>
        <fullName evidence="2">Uncharacterized protein</fullName>
    </submittedName>
</protein>
<feature type="compositionally biased region" description="Basic and acidic residues" evidence="1">
    <location>
        <begin position="1"/>
        <end position="12"/>
    </location>
</feature>
<feature type="region of interest" description="Disordered" evidence="1">
    <location>
        <begin position="84"/>
        <end position="105"/>
    </location>
</feature>
<dbReference type="AlphaFoldDB" id="A0AAD9KJD1"/>